<feature type="region of interest" description="Disordered" evidence="5">
    <location>
        <begin position="153"/>
        <end position="188"/>
    </location>
</feature>
<name>A0A284RKD2_ARMOS</name>
<dbReference type="InterPro" id="IPR001965">
    <property type="entry name" value="Znf_PHD"/>
</dbReference>
<dbReference type="CDD" id="cd19677">
    <property type="entry name" value="UBR-box_UBR7"/>
    <property type="match status" value="1"/>
</dbReference>
<dbReference type="SUPFAM" id="SSF57903">
    <property type="entry name" value="FYVE/PHD zinc finger"/>
    <property type="match status" value="1"/>
</dbReference>
<dbReference type="STRING" id="47428.A0A284RKD2"/>
<dbReference type="InterPro" id="IPR013083">
    <property type="entry name" value="Znf_RING/FYVE/PHD"/>
</dbReference>
<evidence type="ECO:0000256" key="2">
    <source>
        <dbReference type="ARBA" id="ARBA00022771"/>
    </source>
</evidence>
<evidence type="ECO:0000256" key="3">
    <source>
        <dbReference type="ARBA" id="ARBA00022833"/>
    </source>
</evidence>
<dbReference type="GO" id="GO:0008270">
    <property type="term" value="F:zinc ion binding"/>
    <property type="evidence" value="ECO:0007669"/>
    <property type="project" value="UniProtKB-KW"/>
</dbReference>
<gene>
    <name evidence="7" type="ORF">ARMOST_12587</name>
</gene>
<dbReference type="OrthoDB" id="5795902at2759"/>
<keyword evidence="1" id="KW-0479">Metal-binding</keyword>
<evidence type="ECO:0000313" key="7">
    <source>
        <dbReference type="EMBL" id="SJL09211.1"/>
    </source>
</evidence>
<evidence type="ECO:0000259" key="6">
    <source>
        <dbReference type="PROSITE" id="PS51157"/>
    </source>
</evidence>
<accession>A0A284RKD2</accession>
<dbReference type="PANTHER" id="PTHR13513">
    <property type="entry name" value="E3 UBIQUITIN-PROTEIN LIGASE UBR7"/>
    <property type="match status" value="1"/>
</dbReference>
<dbReference type="Proteomes" id="UP000219338">
    <property type="component" value="Unassembled WGS sequence"/>
</dbReference>
<keyword evidence="3" id="KW-0862">Zinc</keyword>
<keyword evidence="8" id="KW-1185">Reference proteome</keyword>
<reference evidence="8" key="1">
    <citation type="journal article" date="2017" name="Nat. Ecol. Evol.">
        <title>Genome expansion and lineage-specific genetic innovations in the forest pathogenic fungi Armillaria.</title>
        <authorList>
            <person name="Sipos G."/>
            <person name="Prasanna A.N."/>
            <person name="Walter M.C."/>
            <person name="O'Connor E."/>
            <person name="Balint B."/>
            <person name="Krizsan K."/>
            <person name="Kiss B."/>
            <person name="Hess J."/>
            <person name="Varga T."/>
            <person name="Slot J."/>
            <person name="Riley R."/>
            <person name="Boka B."/>
            <person name="Rigling D."/>
            <person name="Barry K."/>
            <person name="Lee J."/>
            <person name="Mihaltcheva S."/>
            <person name="LaButti K."/>
            <person name="Lipzen A."/>
            <person name="Waldron R."/>
            <person name="Moloney N.M."/>
            <person name="Sperisen C."/>
            <person name="Kredics L."/>
            <person name="Vagvoelgyi C."/>
            <person name="Patrignani A."/>
            <person name="Fitzpatrick D."/>
            <person name="Nagy I."/>
            <person name="Doyle S."/>
            <person name="Anderson J.B."/>
            <person name="Grigoriev I.V."/>
            <person name="Gueldener U."/>
            <person name="Muensterkoetter M."/>
            <person name="Nagy L.G."/>
        </authorList>
    </citation>
    <scope>NUCLEOTIDE SEQUENCE [LARGE SCALE GENOMIC DNA]</scope>
    <source>
        <strain evidence="8">C18/9</strain>
    </source>
</reference>
<dbReference type="OMA" id="GAMVYNH"/>
<dbReference type="PROSITE" id="PS51157">
    <property type="entry name" value="ZF_UBR"/>
    <property type="match status" value="1"/>
</dbReference>
<dbReference type="Pfam" id="PF02207">
    <property type="entry name" value="zf-UBR"/>
    <property type="match status" value="1"/>
</dbReference>
<dbReference type="Gene3D" id="3.30.40.10">
    <property type="entry name" value="Zinc/RING finger domain, C3HC4 (zinc finger)"/>
    <property type="match status" value="1"/>
</dbReference>
<organism evidence="7 8">
    <name type="scientific">Armillaria ostoyae</name>
    <name type="common">Armillaria root rot fungus</name>
    <dbReference type="NCBI Taxonomy" id="47428"/>
    <lineage>
        <taxon>Eukaryota</taxon>
        <taxon>Fungi</taxon>
        <taxon>Dikarya</taxon>
        <taxon>Basidiomycota</taxon>
        <taxon>Agaricomycotina</taxon>
        <taxon>Agaricomycetes</taxon>
        <taxon>Agaricomycetidae</taxon>
        <taxon>Agaricales</taxon>
        <taxon>Marasmiineae</taxon>
        <taxon>Physalacriaceae</taxon>
        <taxon>Armillaria</taxon>
    </lineage>
</organism>
<dbReference type="EMBL" id="FUEG01000010">
    <property type="protein sequence ID" value="SJL09211.1"/>
    <property type="molecule type" value="Genomic_DNA"/>
</dbReference>
<dbReference type="PANTHER" id="PTHR13513:SF9">
    <property type="entry name" value="E3 UBIQUITIN-PROTEIN LIGASE UBR7-RELATED"/>
    <property type="match status" value="1"/>
</dbReference>
<dbReference type="InterPro" id="IPR047506">
    <property type="entry name" value="UBR7-like_UBR-box"/>
</dbReference>
<evidence type="ECO:0000256" key="1">
    <source>
        <dbReference type="ARBA" id="ARBA00022723"/>
    </source>
</evidence>
<dbReference type="InterPro" id="IPR003126">
    <property type="entry name" value="Znf_UBR"/>
</dbReference>
<dbReference type="GO" id="GO:0061630">
    <property type="term" value="F:ubiquitin protein ligase activity"/>
    <property type="evidence" value="ECO:0007669"/>
    <property type="project" value="InterPro"/>
</dbReference>
<dbReference type="GO" id="GO:0005737">
    <property type="term" value="C:cytoplasm"/>
    <property type="evidence" value="ECO:0007669"/>
    <property type="project" value="TreeGrafter"/>
</dbReference>
<dbReference type="Pfam" id="PF00628">
    <property type="entry name" value="PHD"/>
    <property type="match status" value="1"/>
</dbReference>
<feature type="zinc finger region" description="UBR-type" evidence="4">
    <location>
        <begin position="28"/>
        <end position="94"/>
    </location>
</feature>
<dbReference type="SMART" id="SM00249">
    <property type="entry name" value="PHD"/>
    <property type="match status" value="1"/>
</dbReference>
<sequence length="414" mass="46003">MSSTLTDYIETQDSLLREAAEALPHQFNRCTYPLGSIRQPVYLCLTCALPRGICAACSIACHTDHEQVELFPKRDFRCDCPTSALQHPCTLHTIPEEENTTNHYGQNFKGAFCRCGRPYDPNTERETMIQCLACEDWFHESCCNLRERPDAEVPLSTNETEPQADLRPQNDDIDDGASDASSSDLPPPLIRASDYDSFVCASCVRKIPTLIRYAGTNGCLVVIRDDVSAPWRVIKSTEDETAEVDVSIGSKRALSPSAEESEAKRTRTEASNSKSPCLAPPINPVAQRTLTASDPGLGTGDVFLTEDFRGRWCRCASCLPSLEANKFLLQEEETYEPPDDPDSGLSLEELGIRALSRLPRERAIDGIHAFNAMRDDLVQYLRPFAQEGKVVGEVDVRAFFNKLQEDKALSVTRT</sequence>
<protein>
    <recommendedName>
        <fullName evidence="6">UBR-type domain-containing protein</fullName>
    </recommendedName>
</protein>
<dbReference type="InterPro" id="IPR019787">
    <property type="entry name" value="Znf_PHD-finger"/>
</dbReference>
<dbReference type="InterPro" id="IPR011011">
    <property type="entry name" value="Znf_FYVE_PHD"/>
</dbReference>
<evidence type="ECO:0000313" key="8">
    <source>
        <dbReference type="Proteomes" id="UP000219338"/>
    </source>
</evidence>
<keyword evidence="2" id="KW-0863">Zinc-finger</keyword>
<feature type="domain" description="UBR-type" evidence="6">
    <location>
        <begin position="28"/>
        <end position="94"/>
    </location>
</feature>
<evidence type="ECO:0000256" key="4">
    <source>
        <dbReference type="PROSITE-ProRule" id="PRU00508"/>
    </source>
</evidence>
<evidence type="ECO:0000256" key="5">
    <source>
        <dbReference type="SAM" id="MobiDB-lite"/>
    </source>
</evidence>
<feature type="region of interest" description="Disordered" evidence="5">
    <location>
        <begin position="251"/>
        <end position="278"/>
    </location>
</feature>
<dbReference type="SMART" id="SM00396">
    <property type="entry name" value="ZnF_UBR1"/>
    <property type="match status" value="1"/>
</dbReference>
<dbReference type="InterPro" id="IPR040204">
    <property type="entry name" value="UBR7"/>
</dbReference>
<proteinExistence type="predicted"/>
<dbReference type="AlphaFoldDB" id="A0A284RKD2"/>